<dbReference type="RefSeq" id="WP_263250250.1">
    <property type="nucleotide sequence ID" value="NZ_BAABLT010000040.1"/>
</dbReference>
<dbReference type="Proteomes" id="UP001597018">
    <property type="component" value="Unassembled WGS sequence"/>
</dbReference>
<proteinExistence type="predicted"/>
<protein>
    <submittedName>
        <fullName evidence="1">Uncharacterized protein</fullName>
    </submittedName>
</protein>
<gene>
    <name evidence="1" type="ORF">ACFQ16_18360</name>
</gene>
<reference evidence="2" key="1">
    <citation type="journal article" date="2019" name="Int. J. Syst. Evol. Microbiol.">
        <title>The Global Catalogue of Microorganisms (GCM) 10K type strain sequencing project: providing services to taxonomists for standard genome sequencing and annotation.</title>
        <authorList>
            <consortium name="The Broad Institute Genomics Platform"/>
            <consortium name="The Broad Institute Genome Sequencing Center for Infectious Disease"/>
            <person name="Wu L."/>
            <person name="Ma J."/>
        </authorList>
    </citation>
    <scope>NUCLEOTIDE SEQUENCE [LARGE SCALE GENOMIC DNA]</scope>
    <source>
        <strain evidence="2">CCUG 56401</strain>
    </source>
</reference>
<evidence type="ECO:0000313" key="2">
    <source>
        <dbReference type="Proteomes" id="UP001597018"/>
    </source>
</evidence>
<comment type="caution">
    <text evidence="1">The sequence shown here is derived from an EMBL/GenBank/DDBJ whole genome shotgun (WGS) entry which is preliminary data.</text>
</comment>
<name>A0ABW3FV07_9PSEU</name>
<accession>A0ABW3FV07</accession>
<keyword evidence="2" id="KW-1185">Reference proteome</keyword>
<sequence length="62" mass="6538">MINEFAELLPEREALSSQSNVANVDQSFSGHVDISGGKNTVTLVSAPQSHIGQSNTSVDVSH</sequence>
<evidence type="ECO:0000313" key="1">
    <source>
        <dbReference type="EMBL" id="MFD0921713.1"/>
    </source>
</evidence>
<dbReference type="EMBL" id="JBHTIW010000015">
    <property type="protein sequence ID" value="MFD0921713.1"/>
    <property type="molecule type" value="Genomic_DNA"/>
</dbReference>
<organism evidence="1 2">
    <name type="scientific">Saccharopolyspora rosea</name>
    <dbReference type="NCBI Taxonomy" id="524884"/>
    <lineage>
        <taxon>Bacteria</taxon>
        <taxon>Bacillati</taxon>
        <taxon>Actinomycetota</taxon>
        <taxon>Actinomycetes</taxon>
        <taxon>Pseudonocardiales</taxon>
        <taxon>Pseudonocardiaceae</taxon>
        <taxon>Saccharopolyspora</taxon>
    </lineage>
</organism>